<evidence type="ECO:0000256" key="13">
    <source>
        <dbReference type="SAM" id="Phobius"/>
    </source>
</evidence>
<dbReference type="Gene3D" id="3.30.70.3040">
    <property type="match status" value="1"/>
</dbReference>
<feature type="transmembrane region" description="Helical" evidence="13">
    <location>
        <begin position="276"/>
        <end position="299"/>
    </location>
</feature>
<name>A0ABU2JGD1_9ACTN</name>
<evidence type="ECO:0000256" key="5">
    <source>
        <dbReference type="ARBA" id="ARBA00021907"/>
    </source>
</evidence>
<dbReference type="PANTHER" id="PTHR47755:SF1">
    <property type="entry name" value="CELL DIVISION PROTEIN FTSX"/>
    <property type="match status" value="1"/>
</dbReference>
<dbReference type="Pfam" id="PF02687">
    <property type="entry name" value="FtsX"/>
    <property type="match status" value="1"/>
</dbReference>
<evidence type="ECO:0000256" key="10">
    <source>
        <dbReference type="ARBA" id="ARBA00023136"/>
    </source>
</evidence>
<organism evidence="16 17">
    <name type="scientific">Jatrophihabitans lederbergiae</name>
    <dbReference type="NCBI Taxonomy" id="3075547"/>
    <lineage>
        <taxon>Bacteria</taxon>
        <taxon>Bacillati</taxon>
        <taxon>Actinomycetota</taxon>
        <taxon>Actinomycetes</taxon>
        <taxon>Jatrophihabitantales</taxon>
        <taxon>Jatrophihabitantaceae</taxon>
        <taxon>Jatrophihabitans</taxon>
    </lineage>
</organism>
<proteinExistence type="inferred from homology"/>
<dbReference type="InterPro" id="IPR040690">
    <property type="entry name" value="FtsX_ECD"/>
</dbReference>
<evidence type="ECO:0000256" key="1">
    <source>
        <dbReference type="ARBA" id="ARBA00003552"/>
    </source>
</evidence>
<feature type="domain" description="ABC3 transporter permease C-terminal" evidence="14">
    <location>
        <begin position="183"/>
        <end position="301"/>
    </location>
</feature>
<feature type="transmembrane region" description="Helical" evidence="13">
    <location>
        <begin position="179"/>
        <end position="204"/>
    </location>
</feature>
<reference evidence="17" key="1">
    <citation type="submission" date="2023-07" db="EMBL/GenBank/DDBJ databases">
        <title>30 novel species of actinomycetes from the DSMZ collection.</title>
        <authorList>
            <person name="Nouioui I."/>
        </authorList>
    </citation>
    <scope>NUCLEOTIDE SEQUENCE [LARGE SCALE GENOMIC DNA]</scope>
    <source>
        <strain evidence="17">DSM 44399</strain>
    </source>
</reference>
<gene>
    <name evidence="16" type="primary">ftsX</name>
    <name evidence="16" type="ORF">RM423_21885</name>
</gene>
<comment type="similarity">
    <text evidence="3 12">Belongs to the ABC-4 integral membrane protein family. FtsX subfamily.</text>
</comment>
<keyword evidence="11 12" id="KW-0131">Cell cycle</keyword>
<evidence type="ECO:0000256" key="6">
    <source>
        <dbReference type="ARBA" id="ARBA00022475"/>
    </source>
</evidence>
<comment type="caution">
    <text evidence="16">The sequence shown here is derived from an EMBL/GenBank/DDBJ whole genome shotgun (WGS) entry which is preliminary data.</text>
</comment>
<feature type="transmembrane region" description="Helical" evidence="13">
    <location>
        <begin position="21"/>
        <end position="41"/>
    </location>
</feature>
<dbReference type="EMBL" id="JAVREH010000065">
    <property type="protein sequence ID" value="MDT0264029.1"/>
    <property type="molecule type" value="Genomic_DNA"/>
</dbReference>
<keyword evidence="8 13" id="KW-0812">Transmembrane</keyword>
<protein>
    <recommendedName>
        <fullName evidence="5 12">Cell division protein FtsX</fullName>
    </recommendedName>
</protein>
<evidence type="ECO:0000256" key="12">
    <source>
        <dbReference type="PIRNR" id="PIRNR003097"/>
    </source>
</evidence>
<feature type="domain" description="FtsX extracellular" evidence="15">
    <location>
        <begin position="57"/>
        <end position="160"/>
    </location>
</feature>
<evidence type="ECO:0000256" key="2">
    <source>
        <dbReference type="ARBA" id="ARBA00004651"/>
    </source>
</evidence>
<keyword evidence="17" id="KW-1185">Reference proteome</keyword>
<evidence type="ECO:0000256" key="11">
    <source>
        <dbReference type="ARBA" id="ARBA00023306"/>
    </source>
</evidence>
<keyword evidence="9 13" id="KW-1133">Transmembrane helix</keyword>
<dbReference type="Pfam" id="PF18075">
    <property type="entry name" value="FtsX_ECD"/>
    <property type="match status" value="1"/>
</dbReference>
<evidence type="ECO:0000256" key="3">
    <source>
        <dbReference type="ARBA" id="ARBA00007379"/>
    </source>
</evidence>
<evidence type="ECO:0000256" key="9">
    <source>
        <dbReference type="ARBA" id="ARBA00022989"/>
    </source>
</evidence>
<dbReference type="PANTHER" id="PTHR47755">
    <property type="entry name" value="CELL DIVISION PROTEIN FTSX"/>
    <property type="match status" value="1"/>
</dbReference>
<dbReference type="InterPro" id="IPR003838">
    <property type="entry name" value="ABC3_permease_C"/>
</dbReference>
<keyword evidence="7 12" id="KW-0132">Cell division</keyword>
<dbReference type="RefSeq" id="WP_311425172.1">
    <property type="nucleotide sequence ID" value="NZ_JAVREH010000065.1"/>
</dbReference>
<dbReference type="InterPro" id="IPR004513">
    <property type="entry name" value="FtsX"/>
</dbReference>
<dbReference type="NCBIfam" id="NF038346">
    <property type="entry name" value="FtsX_actino"/>
    <property type="match status" value="1"/>
</dbReference>
<evidence type="ECO:0000259" key="15">
    <source>
        <dbReference type="Pfam" id="PF18075"/>
    </source>
</evidence>
<sequence length="305" mass="32686">MRASYLMSGVATGLRRNASMTIALVLSTAIALFFLGGALLINKEISKTQEAYKDKINVSVYLCTATSNQNPGSNCKHKVTSAERQALQAELRADPQITSVQYLDEAQATAIAKQRLGAKVVDEAGPGAIPASFTIKLRDLKNDYNPVAARYAKVAGVEQVQNQDVSLKTMLRLFDTGRVGSYVMAFIVGICALLQMANTIQVAAQQRRNETGIMRLVGASRWMTQLPFVIEAMVAAVVGAVLGMVGNWVAKLVFLDGLLGDQVKSKILQPLDGNDIILAGGVGLIAGVVLAAATAWMTLRLYVRL</sequence>
<comment type="function">
    <text evidence="1">Part of the ABC transporter FtsEX involved in cellular division.</text>
</comment>
<comment type="subunit">
    <text evidence="4">Forms a membrane-associated complex with FtsE.</text>
</comment>
<dbReference type="PIRSF" id="PIRSF003097">
    <property type="entry name" value="FtsX"/>
    <property type="match status" value="1"/>
</dbReference>
<evidence type="ECO:0000256" key="8">
    <source>
        <dbReference type="ARBA" id="ARBA00022692"/>
    </source>
</evidence>
<evidence type="ECO:0000256" key="7">
    <source>
        <dbReference type="ARBA" id="ARBA00022618"/>
    </source>
</evidence>
<evidence type="ECO:0000256" key="4">
    <source>
        <dbReference type="ARBA" id="ARBA00011160"/>
    </source>
</evidence>
<evidence type="ECO:0000313" key="17">
    <source>
        <dbReference type="Proteomes" id="UP001183176"/>
    </source>
</evidence>
<dbReference type="InterPro" id="IPR047929">
    <property type="entry name" value="FtsX_actino"/>
</dbReference>
<keyword evidence="6 12" id="KW-1003">Cell membrane</keyword>
<accession>A0ABU2JGD1</accession>
<dbReference type="Proteomes" id="UP001183176">
    <property type="component" value="Unassembled WGS sequence"/>
</dbReference>
<keyword evidence="10 12" id="KW-0472">Membrane</keyword>
<evidence type="ECO:0000259" key="14">
    <source>
        <dbReference type="Pfam" id="PF02687"/>
    </source>
</evidence>
<evidence type="ECO:0000313" key="16">
    <source>
        <dbReference type="EMBL" id="MDT0264029.1"/>
    </source>
</evidence>
<feature type="transmembrane region" description="Helical" evidence="13">
    <location>
        <begin position="225"/>
        <end position="250"/>
    </location>
</feature>
<comment type="subcellular location">
    <subcellularLocation>
        <location evidence="2">Cell membrane</location>
        <topology evidence="2">Multi-pass membrane protein</topology>
    </subcellularLocation>
</comment>